<dbReference type="InterPro" id="IPR028037">
    <property type="entry name" value="Antitoxin_Rv0909/MT0933"/>
</dbReference>
<feature type="compositionally biased region" description="Basic and acidic residues" evidence="1">
    <location>
        <begin position="29"/>
        <end position="43"/>
    </location>
</feature>
<name>A0ABT1JIZ0_ACTCY</name>
<dbReference type="Pfam" id="PF14013">
    <property type="entry name" value="MT0933_antitox"/>
    <property type="match status" value="1"/>
</dbReference>
<dbReference type="Proteomes" id="UP000791080">
    <property type="component" value="Unassembled WGS sequence"/>
</dbReference>
<evidence type="ECO:0000313" key="2">
    <source>
        <dbReference type="EMBL" id="MCP2332482.1"/>
    </source>
</evidence>
<sequence>MNGFLDKAKELAQQAREKAAQGVDAAASKVDEMTGGKYTEHIENVSNKVENALDPNAGDEGQNKDGRA</sequence>
<dbReference type="EMBL" id="AUBJ02000001">
    <property type="protein sequence ID" value="MCP2332482.1"/>
    <property type="molecule type" value="Genomic_DNA"/>
</dbReference>
<proteinExistence type="predicted"/>
<protein>
    <submittedName>
        <fullName evidence="2">MT0933-like antitoxin protein</fullName>
    </submittedName>
</protein>
<keyword evidence="3" id="KW-1185">Reference proteome</keyword>
<accession>A0ABT1JIZ0</accession>
<dbReference type="RefSeq" id="WP_035273279.1">
    <property type="nucleotide sequence ID" value="NZ_AUBJ02000001.1"/>
</dbReference>
<comment type="caution">
    <text evidence="2">The sequence shown here is derived from an EMBL/GenBank/DDBJ whole genome shotgun (WGS) entry which is preliminary data.</text>
</comment>
<gene>
    <name evidence="2" type="ORF">G443_002752</name>
</gene>
<evidence type="ECO:0000313" key="3">
    <source>
        <dbReference type="Proteomes" id="UP000791080"/>
    </source>
</evidence>
<feature type="region of interest" description="Disordered" evidence="1">
    <location>
        <begin position="14"/>
        <end position="68"/>
    </location>
</feature>
<organism evidence="2 3">
    <name type="scientific">Actinoalloteichus caeruleus DSM 43889</name>
    <dbReference type="NCBI Taxonomy" id="1120930"/>
    <lineage>
        <taxon>Bacteria</taxon>
        <taxon>Bacillati</taxon>
        <taxon>Actinomycetota</taxon>
        <taxon>Actinomycetes</taxon>
        <taxon>Pseudonocardiales</taxon>
        <taxon>Pseudonocardiaceae</taxon>
        <taxon>Actinoalloteichus</taxon>
        <taxon>Actinoalloteichus cyanogriseus</taxon>
    </lineage>
</organism>
<evidence type="ECO:0000256" key="1">
    <source>
        <dbReference type="SAM" id="MobiDB-lite"/>
    </source>
</evidence>
<reference evidence="2 3" key="2">
    <citation type="submission" date="2022-06" db="EMBL/GenBank/DDBJ databases">
        <title>Genomic Encyclopedia of Type Strains, Phase I: the one thousand microbial genomes (KMG-I) project.</title>
        <authorList>
            <person name="Kyrpides N."/>
        </authorList>
    </citation>
    <scope>NUCLEOTIDE SEQUENCE [LARGE SCALE GENOMIC DNA]</scope>
    <source>
        <strain evidence="2 3">DSM 43889</strain>
    </source>
</reference>
<reference evidence="2 3" key="1">
    <citation type="submission" date="2013-07" db="EMBL/GenBank/DDBJ databases">
        <authorList>
            <consortium name="DOE Joint Genome Institute"/>
            <person name="Reeve W."/>
            <person name="Huntemann M."/>
            <person name="Han J."/>
            <person name="Chen A."/>
            <person name="Kyrpides N."/>
            <person name="Mavromatis K."/>
            <person name="Markowitz V."/>
            <person name="Palaniappan K."/>
            <person name="Ivanova N."/>
            <person name="Schaumberg A."/>
            <person name="Pati A."/>
            <person name="Liolios K."/>
            <person name="Nordberg H.P."/>
            <person name="Cantor M.N."/>
            <person name="Hua S.X."/>
            <person name="Woyke T."/>
        </authorList>
    </citation>
    <scope>NUCLEOTIDE SEQUENCE [LARGE SCALE GENOMIC DNA]</scope>
    <source>
        <strain evidence="2 3">DSM 43889</strain>
    </source>
</reference>